<dbReference type="EMBL" id="KV441480">
    <property type="protein sequence ID" value="OAG19877.1"/>
    <property type="molecule type" value="Genomic_DNA"/>
</dbReference>
<organism evidence="2 4">
    <name type="scientific">Alternaria alternata</name>
    <name type="common">Alternaria rot fungus</name>
    <name type="synonym">Torula alternata</name>
    <dbReference type="NCBI Taxonomy" id="5599"/>
    <lineage>
        <taxon>Eukaryota</taxon>
        <taxon>Fungi</taxon>
        <taxon>Dikarya</taxon>
        <taxon>Ascomycota</taxon>
        <taxon>Pezizomycotina</taxon>
        <taxon>Dothideomycetes</taxon>
        <taxon>Pleosporomycetidae</taxon>
        <taxon>Pleosporales</taxon>
        <taxon>Pleosporineae</taxon>
        <taxon>Pleosporaceae</taxon>
        <taxon>Alternaria</taxon>
        <taxon>Alternaria sect. Alternaria</taxon>
        <taxon>Alternaria alternata complex</taxon>
    </lineage>
</organism>
<accession>A0A177DKI8</accession>
<dbReference type="Proteomes" id="UP000077248">
    <property type="component" value="Unassembled WGS sequence"/>
</dbReference>
<sequence>MAATLNTRFLLNNVDSKQLQKLSKAIWKWKTCGTCTGDATCGQAECPWSRAERLHTFWNRYKTLTASYVPEYTKGSFPALSSHDDLIRLIQAIQDDPDLDRESIIKSHFSAQNSNGKVCTDATDRDRAVNIAASVMFMINCGTSLDCADILEEGGPSISWRSSLTATEFVSEAFPRGSIGFLERSLEDTRFSDFLDSLTASKLVKAGFKLEPTDDLRGHLTMDYSGKRKVIRIFHCSAVLKEMLLASRPDGSRCLIPRLLVLEVLDTLYCILFKDDASEALVPRYGLDLDLLQCGVSRYRRKDEPEVDYTYFGTRLKEIYDEIQHPSPRRDWENWFQKYSAQRHMLMATMIGVFIAVVIGILGLGISGFQAYVSYQQWKHPVKDA</sequence>
<keyword evidence="1" id="KW-0472">Membrane</keyword>
<reference evidence="5" key="2">
    <citation type="journal article" date="2019" name="bioRxiv">
        <title>Genomics, evolutionary history and diagnostics of the Alternaria alternata species group including apple and Asian pear pathotypes.</title>
        <authorList>
            <person name="Armitage A.D."/>
            <person name="Cockerton H.M."/>
            <person name="Sreenivasaprasad S."/>
            <person name="Woodhall J.W."/>
            <person name="Lane C.R."/>
            <person name="Harrison R.J."/>
            <person name="Clarkson J.P."/>
        </authorList>
    </citation>
    <scope>NUCLEOTIDE SEQUENCE [LARGE SCALE GENOMIC DNA]</scope>
    <source>
        <strain evidence="5">FERA 1177</strain>
    </source>
</reference>
<feature type="transmembrane region" description="Helical" evidence="1">
    <location>
        <begin position="346"/>
        <end position="373"/>
    </location>
</feature>
<dbReference type="VEuPathDB" id="FungiDB:CC77DRAFT_144121"/>
<name>A0A177DKI8_ALTAL</name>
<dbReference type="GeneID" id="29115854"/>
<evidence type="ECO:0000256" key="1">
    <source>
        <dbReference type="SAM" id="Phobius"/>
    </source>
</evidence>
<gene>
    <name evidence="3" type="ORF">AA0117_g3907</name>
    <name evidence="2" type="ORF">CC77DRAFT_144121</name>
</gene>
<dbReference type="Proteomes" id="UP000291422">
    <property type="component" value="Unassembled WGS sequence"/>
</dbReference>
<protein>
    <submittedName>
        <fullName evidence="2">Uncharacterized protein</fullName>
    </submittedName>
</protein>
<reference evidence="3" key="3">
    <citation type="journal article" date="2019" name="J. ISSAAS">
        <title>Genomics, evolutionary history and diagnostics of the Alternaria alternata species group including apple and Asian pear pathotypes.</title>
        <authorList>
            <person name="Armitage A.D."/>
            <person name="Cockerton H.M."/>
            <person name="Sreenivasaprasad S."/>
            <person name="Woodhall J."/>
            <person name="Lane C."/>
            <person name="Harrison R.J."/>
            <person name="Clarkson J.P."/>
        </authorList>
    </citation>
    <scope>NUCLEOTIDE SEQUENCE</scope>
    <source>
        <strain evidence="3">FERA 1177</strain>
    </source>
</reference>
<dbReference type="KEGG" id="aalt:CC77DRAFT_144121"/>
<reference evidence="2 4" key="1">
    <citation type="submission" date="2016-05" db="EMBL/GenBank/DDBJ databases">
        <title>Comparative analysis of secretome profiles of manganese(II)-oxidizing ascomycete fungi.</title>
        <authorList>
            <consortium name="DOE Joint Genome Institute"/>
            <person name="Zeiner C.A."/>
            <person name="Purvine S.O."/>
            <person name="Zink E.M."/>
            <person name="Wu S."/>
            <person name="Pasa-Tolic L."/>
            <person name="Chaput D.L."/>
            <person name="Haridas S."/>
            <person name="Grigoriev I.V."/>
            <person name="Santelli C.M."/>
            <person name="Hansel C.M."/>
        </authorList>
    </citation>
    <scope>NUCLEOTIDE SEQUENCE [LARGE SCALE GENOMIC DNA]</scope>
    <source>
        <strain evidence="2 4">SRC1lrK2f</strain>
    </source>
</reference>
<keyword evidence="4" id="KW-1185">Reference proteome</keyword>
<evidence type="ECO:0000313" key="4">
    <source>
        <dbReference type="Proteomes" id="UP000077248"/>
    </source>
</evidence>
<evidence type="ECO:0000313" key="3">
    <source>
        <dbReference type="EMBL" id="RYN79020.1"/>
    </source>
</evidence>
<dbReference type="OMA" id="WELCENC"/>
<keyword evidence="1" id="KW-1133">Transmembrane helix</keyword>
<dbReference type="AlphaFoldDB" id="A0A177DKI8"/>
<evidence type="ECO:0000313" key="5">
    <source>
        <dbReference type="Proteomes" id="UP000291422"/>
    </source>
</evidence>
<dbReference type="RefSeq" id="XP_018385298.1">
    <property type="nucleotide sequence ID" value="XM_018530260.1"/>
</dbReference>
<proteinExistence type="predicted"/>
<keyword evidence="1" id="KW-0812">Transmembrane</keyword>
<evidence type="ECO:0000313" key="2">
    <source>
        <dbReference type="EMBL" id="OAG19877.1"/>
    </source>
</evidence>
<dbReference type="EMBL" id="PDXD01000006">
    <property type="protein sequence ID" value="RYN79020.1"/>
    <property type="molecule type" value="Genomic_DNA"/>
</dbReference>